<dbReference type="FunFam" id="3.80.10.10:FF:001164">
    <property type="entry name" value="GH01279p"/>
    <property type="match status" value="1"/>
</dbReference>
<keyword evidence="1" id="KW-0433">Leucine-rich repeat</keyword>
<dbReference type="PANTHER" id="PTHR24373">
    <property type="entry name" value="SLIT RELATED LEUCINE-RICH REPEAT NEURONAL PROTEIN"/>
    <property type="match status" value="1"/>
</dbReference>
<dbReference type="AlphaFoldDB" id="A0AAN9THQ7"/>
<keyword evidence="3" id="KW-0677">Repeat</keyword>
<dbReference type="SMART" id="SM00369">
    <property type="entry name" value="LRR_TYP"/>
    <property type="match status" value="25"/>
</dbReference>
<dbReference type="GO" id="GO:0031012">
    <property type="term" value="C:extracellular matrix"/>
    <property type="evidence" value="ECO:0007669"/>
    <property type="project" value="TreeGrafter"/>
</dbReference>
<evidence type="ECO:0000313" key="5">
    <source>
        <dbReference type="Proteomes" id="UP001367676"/>
    </source>
</evidence>
<evidence type="ECO:0000256" key="3">
    <source>
        <dbReference type="ARBA" id="ARBA00022737"/>
    </source>
</evidence>
<dbReference type="Gene3D" id="3.80.10.10">
    <property type="entry name" value="Ribonuclease Inhibitor"/>
    <property type="match status" value="7"/>
</dbReference>
<dbReference type="InterPro" id="IPR050328">
    <property type="entry name" value="Dev_Immune_Receptor"/>
</dbReference>
<dbReference type="InterPro" id="IPR032675">
    <property type="entry name" value="LRR_dom_sf"/>
</dbReference>
<dbReference type="GO" id="GO:0005615">
    <property type="term" value="C:extracellular space"/>
    <property type="evidence" value="ECO:0007669"/>
    <property type="project" value="TreeGrafter"/>
</dbReference>
<dbReference type="PROSITE" id="PS51450">
    <property type="entry name" value="LRR"/>
    <property type="match status" value="8"/>
</dbReference>
<evidence type="ECO:0000256" key="1">
    <source>
        <dbReference type="ARBA" id="ARBA00022614"/>
    </source>
</evidence>
<dbReference type="InterPro" id="IPR001611">
    <property type="entry name" value="Leu-rich_rpt"/>
</dbReference>
<accession>A0AAN9THQ7</accession>
<evidence type="ECO:0000256" key="2">
    <source>
        <dbReference type="ARBA" id="ARBA00022729"/>
    </source>
</evidence>
<gene>
    <name evidence="4" type="ORF">V9T40_001783</name>
</gene>
<protein>
    <recommendedName>
        <fullName evidence="6">Chaoptin</fullName>
    </recommendedName>
</protein>
<evidence type="ECO:0000313" key="4">
    <source>
        <dbReference type="EMBL" id="KAK7590170.1"/>
    </source>
</evidence>
<keyword evidence="2" id="KW-0732">Signal</keyword>
<dbReference type="PANTHER" id="PTHR24373:SF275">
    <property type="entry name" value="TIR DOMAIN-CONTAINING PROTEIN"/>
    <property type="match status" value="1"/>
</dbReference>
<dbReference type="Pfam" id="PF00560">
    <property type="entry name" value="LRR_1"/>
    <property type="match status" value="1"/>
</dbReference>
<name>A0AAN9THQ7_9HEMI</name>
<dbReference type="SUPFAM" id="SSF52058">
    <property type="entry name" value="L domain-like"/>
    <property type="match status" value="4"/>
</dbReference>
<dbReference type="InterPro" id="IPR003591">
    <property type="entry name" value="Leu-rich_rpt_typical-subtyp"/>
</dbReference>
<evidence type="ECO:0008006" key="6">
    <source>
        <dbReference type="Google" id="ProtNLM"/>
    </source>
</evidence>
<dbReference type="Pfam" id="PF13855">
    <property type="entry name" value="LRR_8"/>
    <property type="match status" value="7"/>
</dbReference>
<dbReference type="SMART" id="SM00365">
    <property type="entry name" value="LRR_SD22"/>
    <property type="match status" value="7"/>
</dbReference>
<dbReference type="Proteomes" id="UP001367676">
    <property type="component" value="Unassembled WGS sequence"/>
</dbReference>
<organism evidence="4 5">
    <name type="scientific">Parthenolecanium corni</name>
    <dbReference type="NCBI Taxonomy" id="536013"/>
    <lineage>
        <taxon>Eukaryota</taxon>
        <taxon>Metazoa</taxon>
        <taxon>Ecdysozoa</taxon>
        <taxon>Arthropoda</taxon>
        <taxon>Hexapoda</taxon>
        <taxon>Insecta</taxon>
        <taxon>Pterygota</taxon>
        <taxon>Neoptera</taxon>
        <taxon>Paraneoptera</taxon>
        <taxon>Hemiptera</taxon>
        <taxon>Sternorrhyncha</taxon>
        <taxon>Coccoidea</taxon>
        <taxon>Coccidae</taxon>
        <taxon>Parthenolecanium</taxon>
    </lineage>
</organism>
<sequence>MLKDLRGGEGGSMDGALRSLDLSYNKLTNFPHKALHSVSHLDWLNLQSNEIGTLNPENELIGSWSRFKETLQTLYIGDNDIVDLSQSPLSYHERLIGLNVDVNKLSSVTLQNLPDTLRTLSFCHNYVRDFPIDLLEGLSDLSRLYVRGNYIRQLPVHALRKPKRMDKLDLGENLIELVDTNASTHTLTIRDLHLDFNRIHRLPARSFRGISVARLYLARNNLQYVDEKSFADLSNSLEYLDLEHNNLEEIPVALSSLKRLKYLYISSNHISNISAEVLANVCPSLKAVSLAGNQLMRVPKQALSRCDKIAHLNLGYNFIREINESDFTDWGSNLDTLLLRNNRLSDIVAHAFRQTPKLRELSLSFNKIGSVHDSAFADLRDSLESLEISFGLFQEEFVGDFLKPLNYLLWLSLDNNNINSLTPAAFHSLHSLQYLNLDTNAIIELPSGLLSPKTHKHLKDVRLSNNYLNVVHARTFADLNELQNVILSRNQLRKIENNSFANLPNAANIILSGNQISKIEPRSFVNLPNLMQLDLQQNNIYSLDMNIFINVSSIEQPLSINISRNELREVEVSAGSATPMYLNYVDMSVNSLTNVPHKLLEFCANSITTLDLSHNRIAKLSEGAFRNLTQLKTLYLGANVIFFIHKRALSNLNNLQIFDISDNRIEFLSSDTLSSMRNLRILNLSRNNLRSLPRDLFARTSLESLDLSSNLLNVMPSSSISEVGATLRKLDLSFNHIEHLDSTMFADVQTLVSLNLSSNKLNILPDNVFTSVGNLLTLDLSSNPLRANFKELFHYVQKLRNLNLADTGLIDVPNLPLPNLVTLRLSSNHIEALPTSSVASLMQLRHLFLDHNQLRMLPSNAWPSLPLLKELDLSNNPVKVLSKDGFSRLSRLQTLNIQHLSQLERFDVDTFAQTRVLTNLRVDTFSLVDRSRQQLGSVLANVPSLRTVSVRVLEEKLEEQLVGVFHAKLKELEITGPNLRHICRGALKGIERTYDLMLRIRYTLVEDFPVGLFEGIQHIAHLSLDFSNNRLLSLSPTVLYSNITSWESVGTKLLEGE</sequence>
<dbReference type="SUPFAM" id="SSF52047">
    <property type="entry name" value="RNI-like"/>
    <property type="match status" value="1"/>
</dbReference>
<keyword evidence="5" id="KW-1185">Reference proteome</keyword>
<reference evidence="4 5" key="1">
    <citation type="submission" date="2024-03" db="EMBL/GenBank/DDBJ databases">
        <title>Adaptation during the transition from Ophiocordyceps entomopathogen to insect associate is accompanied by gene loss and intensified selection.</title>
        <authorList>
            <person name="Ward C.M."/>
            <person name="Onetto C.A."/>
            <person name="Borneman A.R."/>
        </authorList>
    </citation>
    <scope>NUCLEOTIDE SEQUENCE [LARGE SCALE GENOMIC DNA]</scope>
    <source>
        <strain evidence="4">AWRI1</strain>
        <tissue evidence="4">Single Adult Female</tissue>
    </source>
</reference>
<comment type="caution">
    <text evidence="4">The sequence shown here is derived from an EMBL/GenBank/DDBJ whole genome shotgun (WGS) entry which is preliminary data.</text>
</comment>
<proteinExistence type="predicted"/>
<dbReference type="SMART" id="SM00364">
    <property type="entry name" value="LRR_BAC"/>
    <property type="match status" value="14"/>
</dbReference>
<dbReference type="EMBL" id="JBBCAQ010000022">
    <property type="protein sequence ID" value="KAK7590170.1"/>
    <property type="molecule type" value="Genomic_DNA"/>
</dbReference>